<evidence type="ECO:0000313" key="3">
    <source>
        <dbReference type="Proteomes" id="UP000184420"/>
    </source>
</evidence>
<dbReference type="STRING" id="1419482.SAMN05444266_10956"/>
<proteinExistence type="predicted"/>
<feature type="signal peptide" evidence="1">
    <location>
        <begin position="1"/>
        <end position="18"/>
    </location>
</feature>
<reference evidence="2 3" key="1">
    <citation type="submission" date="2016-11" db="EMBL/GenBank/DDBJ databases">
        <authorList>
            <person name="Jaros S."/>
            <person name="Januszkiewicz K."/>
            <person name="Wedrychowicz H."/>
        </authorList>
    </citation>
    <scope>NUCLEOTIDE SEQUENCE [LARGE SCALE GENOMIC DNA]</scope>
    <source>
        <strain evidence="2 3">DSM 27406</strain>
    </source>
</reference>
<evidence type="ECO:0000313" key="2">
    <source>
        <dbReference type="EMBL" id="SHM57551.1"/>
    </source>
</evidence>
<keyword evidence="3" id="KW-1185">Reference proteome</keyword>
<dbReference type="AlphaFoldDB" id="A0A1M7JXB0"/>
<sequence>MKKLLFLLLIGVSTQVAAQQQLSEEEMQKANNPLANAKALNFQNYYVPNIYESSDLRANTFLVRFAVPLANGKILTRFTMPVNTVPTGADASGVKYASGLGDLNFFATYTFSKPTSKLLIGAGPQVSIPTANNYYTGSGKWQLGGAIIIFSTASPTLQLGSLITYQASIAGQEDRSEVSSLQMQPFVLLQLGKGTYLRSTALWNFNLETDVYNIPLGVGIGQVVKAGKTVFNLFLEPQFTVAHYGTGQPSIQLFSGINLQF</sequence>
<dbReference type="RefSeq" id="WP_073085448.1">
    <property type="nucleotide sequence ID" value="NZ_FRBL01000009.1"/>
</dbReference>
<protein>
    <recommendedName>
        <fullName evidence="4">MetA-pathway of phenol degradation</fullName>
    </recommendedName>
</protein>
<dbReference type="EMBL" id="FRBL01000009">
    <property type="protein sequence ID" value="SHM57551.1"/>
    <property type="molecule type" value="Genomic_DNA"/>
</dbReference>
<dbReference type="OrthoDB" id="9809066at2"/>
<gene>
    <name evidence="2" type="ORF">SAMN05444266_10956</name>
</gene>
<accession>A0A1M7JXB0</accession>
<keyword evidence="1" id="KW-0732">Signal</keyword>
<dbReference type="Proteomes" id="UP000184420">
    <property type="component" value="Unassembled WGS sequence"/>
</dbReference>
<feature type="chain" id="PRO_5012522974" description="MetA-pathway of phenol degradation" evidence="1">
    <location>
        <begin position="19"/>
        <end position="261"/>
    </location>
</feature>
<name>A0A1M7JXB0_9BACT</name>
<evidence type="ECO:0000256" key="1">
    <source>
        <dbReference type="SAM" id="SignalP"/>
    </source>
</evidence>
<evidence type="ECO:0008006" key="4">
    <source>
        <dbReference type="Google" id="ProtNLM"/>
    </source>
</evidence>
<organism evidence="2 3">
    <name type="scientific">Chitinophaga jiangningensis</name>
    <dbReference type="NCBI Taxonomy" id="1419482"/>
    <lineage>
        <taxon>Bacteria</taxon>
        <taxon>Pseudomonadati</taxon>
        <taxon>Bacteroidota</taxon>
        <taxon>Chitinophagia</taxon>
        <taxon>Chitinophagales</taxon>
        <taxon>Chitinophagaceae</taxon>
        <taxon>Chitinophaga</taxon>
    </lineage>
</organism>